<evidence type="ECO:0000256" key="1">
    <source>
        <dbReference type="SAM" id="Phobius"/>
    </source>
</evidence>
<name>A0A2M9Z7T7_9LEPT</name>
<organism evidence="2 3">
    <name type="scientific">Leptospira wolffii</name>
    <dbReference type="NCBI Taxonomy" id="409998"/>
    <lineage>
        <taxon>Bacteria</taxon>
        <taxon>Pseudomonadati</taxon>
        <taxon>Spirochaetota</taxon>
        <taxon>Spirochaetia</taxon>
        <taxon>Leptospirales</taxon>
        <taxon>Leptospiraceae</taxon>
        <taxon>Leptospira</taxon>
    </lineage>
</organism>
<dbReference type="Proteomes" id="UP000231912">
    <property type="component" value="Unassembled WGS sequence"/>
</dbReference>
<evidence type="ECO:0000313" key="2">
    <source>
        <dbReference type="EMBL" id="PJZ64490.1"/>
    </source>
</evidence>
<feature type="transmembrane region" description="Helical" evidence="1">
    <location>
        <begin position="12"/>
        <end position="34"/>
    </location>
</feature>
<accession>A0A2M9Z7T7</accession>
<dbReference type="EMBL" id="NPDT01000009">
    <property type="protein sequence ID" value="PJZ64490.1"/>
    <property type="molecule type" value="Genomic_DNA"/>
</dbReference>
<proteinExistence type="predicted"/>
<sequence>MNIKKTLLNEIRWIFALILAPLLLWIVTSLTIHFSGLNYYNCEPGETKIWHQNSLKFLCESKEGNSESAQRETSAIISNEILERIHFGFLSAIFLFYPIALLVRSFVWVFKRREPTGN</sequence>
<protein>
    <submittedName>
        <fullName evidence="2">Uncharacterized protein</fullName>
    </submittedName>
</protein>
<evidence type="ECO:0000313" key="3">
    <source>
        <dbReference type="Proteomes" id="UP000231912"/>
    </source>
</evidence>
<keyword evidence="1" id="KW-1133">Transmembrane helix</keyword>
<dbReference type="AlphaFoldDB" id="A0A2M9Z7T7"/>
<reference evidence="2 3" key="1">
    <citation type="submission" date="2017-07" db="EMBL/GenBank/DDBJ databases">
        <title>Leptospira spp. isolated from tropical soils.</title>
        <authorList>
            <person name="Thibeaux R."/>
            <person name="Iraola G."/>
            <person name="Ferres I."/>
            <person name="Bierque E."/>
            <person name="Girault D."/>
            <person name="Soupe-Gilbert M.-E."/>
            <person name="Picardeau M."/>
            <person name="Goarant C."/>
        </authorList>
    </citation>
    <scope>NUCLEOTIDE SEQUENCE [LARGE SCALE GENOMIC DNA]</scope>
    <source>
        <strain evidence="2 3">FH2-C-A2</strain>
    </source>
</reference>
<gene>
    <name evidence="2" type="ORF">CH371_17075</name>
</gene>
<feature type="transmembrane region" description="Helical" evidence="1">
    <location>
        <begin position="87"/>
        <end position="110"/>
    </location>
</feature>
<keyword evidence="1" id="KW-0472">Membrane</keyword>
<dbReference type="RefSeq" id="WP_100759965.1">
    <property type="nucleotide sequence ID" value="NZ_NPDT01000009.1"/>
</dbReference>
<keyword evidence="1" id="KW-0812">Transmembrane</keyword>
<comment type="caution">
    <text evidence="2">The sequence shown here is derived from an EMBL/GenBank/DDBJ whole genome shotgun (WGS) entry which is preliminary data.</text>
</comment>